<sequence>MEEYDLVFGIFWYFTGACSLIINCFFLYLIIFRSPKSLTPYKILLGNSAITDLVFSMSTTFLQCRIIPNKWAFAYVALGPAKYFGEQVSYYSYVVQLHSLFYLFLCFPLSFGFRYYILIRPMPTMRQLAMLLFCIWLLPLGQLVCFINSQSNSTAIREYLKENKPEYNLTGYVITGNHMMWQPLTPITLASIVLPMFPIYCLILFFSKRVNEFLDRRDSGMALMIQACLPLLFVFPPIIVYLAYHLELIHFTIMEYLVYSIFSIMPAVSPIVSIYFVRPYYLWIMMRRNAMLGLPPPEGSTNVGNNKSSTQVDVACETGRGVDIHHNRDRRGYIDGAPEEAHFYQYRIPAAEPAGCRKEEYRSLNR</sequence>
<dbReference type="InterPro" id="IPR019421">
    <property type="entry name" value="7TM_GPCR_serpentine_rcpt_Srd"/>
</dbReference>
<evidence type="ECO:0000313" key="7">
    <source>
        <dbReference type="Proteomes" id="UP000005239"/>
    </source>
</evidence>
<comment type="similarity">
    <text evidence="2">Belongs to the nematode receptor-like protein srd family.</text>
</comment>
<gene>
    <name evidence="6" type="primary">WBGene00112509</name>
</gene>
<reference evidence="6" key="2">
    <citation type="submission" date="2022-06" db="UniProtKB">
        <authorList>
            <consortium name="EnsemblMetazoa"/>
        </authorList>
    </citation>
    <scope>IDENTIFICATION</scope>
    <source>
        <strain evidence="6">PS312</strain>
    </source>
</reference>
<evidence type="ECO:0000256" key="2">
    <source>
        <dbReference type="ARBA" id="ARBA00009166"/>
    </source>
</evidence>
<keyword evidence="4" id="KW-1133">Transmembrane helix</keyword>
<accession>A0A8R1YJT8</accession>
<keyword evidence="5" id="KW-0472">Membrane</keyword>
<organism evidence="6 7">
    <name type="scientific">Pristionchus pacificus</name>
    <name type="common">Parasitic nematode worm</name>
    <dbReference type="NCBI Taxonomy" id="54126"/>
    <lineage>
        <taxon>Eukaryota</taxon>
        <taxon>Metazoa</taxon>
        <taxon>Ecdysozoa</taxon>
        <taxon>Nematoda</taxon>
        <taxon>Chromadorea</taxon>
        <taxon>Rhabditida</taxon>
        <taxon>Rhabditina</taxon>
        <taxon>Diplogasteromorpha</taxon>
        <taxon>Diplogasteroidea</taxon>
        <taxon>Neodiplogasteridae</taxon>
        <taxon>Pristionchus</taxon>
    </lineage>
</organism>
<dbReference type="SUPFAM" id="SSF81321">
    <property type="entry name" value="Family A G protein-coupled receptor-like"/>
    <property type="match status" value="1"/>
</dbReference>
<keyword evidence="3" id="KW-0812">Transmembrane</keyword>
<evidence type="ECO:0000256" key="4">
    <source>
        <dbReference type="ARBA" id="ARBA00022989"/>
    </source>
</evidence>
<dbReference type="Proteomes" id="UP000005239">
    <property type="component" value="Unassembled WGS sequence"/>
</dbReference>
<dbReference type="PANTHER" id="PTHR22945:SF96">
    <property type="entry name" value="SERPENTINE RECEPTOR, CLASS D (DELTA)"/>
    <property type="match status" value="1"/>
</dbReference>
<dbReference type="OrthoDB" id="5876986at2759"/>
<reference evidence="7" key="1">
    <citation type="journal article" date="2008" name="Nat. Genet.">
        <title>The Pristionchus pacificus genome provides a unique perspective on nematode lifestyle and parasitism.</title>
        <authorList>
            <person name="Dieterich C."/>
            <person name="Clifton S.W."/>
            <person name="Schuster L.N."/>
            <person name="Chinwalla A."/>
            <person name="Delehaunty K."/>
            <person name="Dinkelacker I."/>
            <person name="Fulton L."/>
            <person name="Fulton R."/>
            <person name="Godfrey J."/>
            <person name="Minx P."/>
            <person name="Mitreva M."/>
            <person name="Roeseler W."/>
            <person name="Tian H."/>
            <person name="Witte H."/>
            <person name="Yang S.P."/>
            <person name="Wilson R.K."/>
            <person name="Sommer R.J."/>
        </authorList>
    </citation>
    <scope>NUCLEOTIDE SEQUENCE [LARGE SCALE GENOMIC DNA]</scope>
    <source>
        <strain evidence="7">PS312</strain>
    </source>
</reference>
<dbReference type="GO" id="GO:0016020">
    <property type="term" value="C:membrane"/>
    <property type="evidence" value="ECO:0007669"/>
    <property type="project" value="UniProtKB-SubCell"/>
</dbReference>
<name>A0A2A6CCR7_PRIPA</name>
<dbReference type="Pfam" id="PF10317">
    <property type="entry name" value="7TM_GPCR_Srd"/>
    <property type="match status" value="1"/>
</dbReference>
<dbReference type="EnsemblMetazoa" id="PPA22955.1">
    <property type="protein sequence ID" value="PPA22955.1"/>
    <property type="gene ID" value="WBGene00112509"/>
</dbReference>
<evidence type="ECO:0000256" key="5">
    <source>
        <dbReference type="ARBA" id="ARBA00023136"/>
    </source>
</evidence>
<dbReference type="InterPro" id="IPR050920">
    <property type="entry name" value="Nematode_rcpt-like_delta"/>
</dbReference>
<proteinExistence type="inferred from homology"/>
<evidence type="ECO:0000313" key="6">
    <source>
        <dbReference type="EnsemblMetazoa" id="PPA22955.1"/>
    </source>
</evidence>
<keyword evidence="7" id="KW-1185">Reference proteome</keyword>
<evidence type="ECO:0000256" key="3">
    <source>
        <dbReference type="ARBA" id="ARBA00022692"/>
    </source>
</evidence>
<dbReference type="PANTHER" id="PTHR22945">
    <property type="entry name" value="SERPENTINE RECEPTOR, CLASS D DELTA"/>
    <property type="match status" value="1"/>
</dbReference>
<evidence type="ECO:0000256" key="1">
    <source>
        <dbReference type="ARBA" id="ARBA00004141"/>
    </source>
</evidence>
<dbReference type="AlphaFoldDB" id="A0A2A6CCR7"/>
<protein>
    <submittedName>
        <fullName evidence="6">G protein-coupled receptor</fullName>
    </submittedName>
</protein>
<accession>A0A2A6CCR7</accession>
<comment type="subcellular location">
    <subcellularLocation>
        <location evidence="1">Membrane</location>
        <topology evidence="1">Multi-pass membrane protein</topology>
    </subcellularLocation>
</comment>